<dbReference type="InterPro" id="IPR036390">
    <property type="entry name" value="WH_DNA-bd_sf"/>
</dbReference>
<evidence type="ECO:0000259" key="2">
    <source>
        <dbReference type="Pfam" id="PF24035"/>
    </source>
</evidence>
<feature type="domain" description="DUF7344" evidence="2">
    <location>
        <begin position="37"/>
        <end position="113"/>
    </location>
</feature>
<dbReference type="RefSeq" id="WP_155396847.1">
    <property type="nucleotide sequence ID" value="NZ_CP009517.1"/>
</dbReference>
<dbReference type="Proteomes" id="UP000033066">
    <property type="component" value="Chromosome"/>
</dbReference>
<keyword evidence="4" id="KW-1185">Reference proteome</keyword>
<feature type="transmembrane region" description="Helical" evidence="1">
    <location>
        <begin position="138"/>
        <end position="158"/>
    </location>
</feature>
<dbReference type="Gene3D" id="1.10.10.10">
    <property type="entry name" value="Winged helix-like DNA-binding domain superfamily/Winged helix DNA-binding domain"/>
    <property type="match status" value="1"/>
</dbReference>
<keyword evidence="1" id="KW-1133">Transmembrane helix</keyword>
<reference evidence="3" key="1">
    <citation type="submission" date="2014-07" db="EMBL/GenBank/DDBJ databases">
        <title>Methanogenic archaea and the global carbon cycle.</title>
        <authorList>
            <person name="Henriksen J.R."/>
            <person name="Luke J."/>
            <person name="Reinhart S."/>
            <person name="Benedict M.N."/>
            <person name="Youngblut N.D."/>
            <person name="Metcalf M.E."/>
            <person name="Whitaker R.J."/>
            <person name="Metcalf W.W."/>
        </authorList>
    </citation>
    <scope>NUCLEOTIDE SEQUENCE [LARGE SCALE GENOMIC DNA]</scope>
    <source>
        <strain evidence="3">3</strain>
    </source>
</reference>
<name>A0A0E3SPG3_METBA</name>
<dbReference type="GeneID" id="24790727"/>
<evidence type="ECO:0000313" key="4">
    <source>
        <dbReference type="Proteomes" id="UP000033066"/>
    </source>
</evidence>
<dbReference type="Pfam" id="PF24035">
    <property type="entry name" value="DUF7344"/>
    <property type="match status" value="1"/>
</dbReference>
<dbReference type="InterPro" id="IPR055768">
    <property type="entry name" value="DUF7344"/>
</dbReference>
<dbReference type="PATRIC" id="fig|1434107.4.peg.3896"/>
<dbReference type="SUPFAM" id="SSF46785">
    <property type="entry name" value="Winged helix' DNA-binding domain"/>
    <property type="match status" value="1"/>
</dbReference>
<dbReference type="EMBL" id="CP009517">
    <property type="protein sequence ID" value="AKB83658.1"/>
    <property type="molecule type" value="Genomic_DNA"/>
</dbReference>
<dbReference type="AlphaFoldDB" id="A0A0E3SPG3"/>
<feature type="transmembrane region" description="Helical" evidence="1">
    <location>
        <begin position="164"/>
        <end position="181"/>
    </location>
</feature>
<organism evidence="3 4">
    <name type="scientific">Methanosarcina barkeri 3</name>
    <dbReference type="NCBI Taxonomy" id="1434107"/>
    <lineage>
        <taxon>Archaea</taxon>
        <taxon>Methanobacteriati</taxon>
        <taxon>Methanobacteriota</taxon>
        <taxon>Stenosarchaea group</taxon>
        <taxon>Methanomicrobia</taxon>
        <taxon>Methanosarcinales</taxon>
        <taxon>Methanosarcinaceae</taxon>
        <taxon>Methanosarcina</taxon>
    </lineage>
</organism>
<gene>
    <name evidence="3" type="ORF">MSBR3_3080</name>
</gene>
<keyword evidence="1" id="KW-0812">Transmembrane</keyword>
<sequence>MRLIFLKINTYYRKVNKLFSPQKTVQTQSQLSKSDIFGVLQNNRRRLVLELLRNQGGQSVRSLSEEIAHVESQAEEPKRSVRKSIYVSLLQTHIPKMENLGIITYNKEKDTVELLQASQDFDIYLETVNKGDIPWSQFYLGLSILAFISSLIVFIGVINWISSYKWMFFTNGLFMVASIAYRRHSRKLEK</sequence>
<dbReference type="HOGENOM" id="CLU_093378_2_0_2"/>
<proteinExistence type="predicted"/>
<dbReference type="KEGG" id="mbak:MSBR3_3080"/>
<accession>A0A0E3SPG3</accession>
<dbReference type="OrthoDB" id="331021at2157"/>
<dbReference type="InterPro" id="IPR036388">
    <property type="entry name" value="WH-like_DNA-bd_sf"/>
</dbReference>
<keyword evidence="1" id="KW-0472">Membrane</keyword>
<evidence type="ECO:0000256" key="1">
    <source>
        <dbReference type="SAM" id="Phobius"/>
    </source>
</evidence>
<evidence type="ECO:0000313" key="3">
    <source>
        <dbReference type="EMBL" id="AKB83658.1"/>
    </source>
</evidence>
<protein>
    <recommendedName>
        <fullName evidence="2">DUF7344 domain-containing protein</fullName>
    </recommendedName>
</protein>